<evidence type="ECO:0000256" key="5">
    <source>
        <dbReference type="ARBA" id="ARBA00023152"/>
    </source>
</evidence>
<dbReference type="Proteomes" id="UP000885690">
    <property type="component" value="Unassembled WGS sequence"/>
</dbReference>
<comment type="subcellular location">
    <subcellularLocation>
        <location evidence="7 8">Cytoplasm</location>
    </subcellularLocation>
</comment>
<keyword evidence="6 7" id="KW-0413">Isomerase</keyword>
<feature type="binding site" evidence="7">
    <location>
        <begin position="234"/>
        <end position="235"/>
    </location>
    <ligand>
        <name>substrate</name>
    </ligand>
</feature>
<feature type="active site" description="Proton acceptor" evidence="7">
    <location>
        <position position="167"/>
    </location>
</feature>
<dbReference type="NCBIfam" id="TIGR00419">
    <property type="entry name" value="tim"/>
    <property type="match status" value="1"/>
</dbReference>
<dbReference type="HAMAP" id="MF_00147_B">
    <property type="entry name" value="TIM_B"/>
    <property type="match status" value="1"/>
</dbReference>
<dbReference type="AlphaFoldDB" id="A0A7C0Y563"/>
<dbReference type="GO" id="GO:0006094">
    <property type="term" value="P:gluconeogenesis"/>
    <property type="evidence" value="ECO:0007669"/>
    <property type="project" value="UniProtKB-UniRule"/>
</dbReference>
<comment type="subunit">
    <text evidence="7 8">Homodimer.</text>
</comment>
<dbReference type="GO" id="GO:0019563">
    <property type="term" value="P:glycerol catabolic process"/>
    <property type="evidence" value="ECO:0007669"/>
    <property type="project" value="TreeGrafter"/>
</dbReference>
<evidence type="ECO:0000256" key="4">
    <source>
        <dbReference type="ARBA" id="ARBA00022490"/>
    </source>
</evidence>
<comment type="pathway">
    <text evidence="7 8">Carbohydrate biosynthesis; gluconeogenesis.</text>
</comment>
<evidence type="ECO:0000256" key="6">
    <source>
        <dbReference type="ARBA" id="ARBA00023235"/>
    </source>
</evidence>
<dbReference type="GO" id="GO:0004807">
    <property type="term" value="F:triose-phosphate isomerase activity"/>
    <property type="evidence" value="ECO:0007669"/>
    <property type="project" value="UniProtKB-UniRule"/>
</dbReference>
<dbReference type="PANTHER" id="PTHR21139:SF42">
    <property type="entry name" value="TRIOSEPHOSPHATE ISOMERASE"/>
    <property type="match status" value="1"/>
</dbReference>
<evidence type="ECO:0000256" key="2">
    <source>
        <dbReference type="ARBA" id="ARBA00007422"/>
    </source>
</evidence>
<dbReference type="InterPro" id="IPR020861">
    <property type="entry name" value="Triosephosphate_isomerase_AS"/>
</dbReference>
<comment type="similarity">
    <text evidence="2 7 8">Belongs to the triosephosphate isomerase family.</text>
</comment>
<keyword evidence="5 7" id="KW-0324">Glycolysis</keyword>
<dbReference type="UniPathway" id="UPA00109">
    <property type="reaction ID" value="UER00189"/>
</dbReference>
<evidence type="ECO:0000313" key="9">
    <source>
        <dbReference type="EMBL" id="HDD52535.1"/>
    </source>
</evidence>
<dbReference type="FunFam" id="3.20.20.70:FF:000016">
    <property type="entry name" value="Triosephosphate isomerase"/>
    <property type="match status" value="1"/>
</dbReference>
<evidence type="ECO:0000256" key="8">
    <source>
        <dbReference type="RuleBase" id="RU363013"/>
    </source>
</evidence>
<dbReference type="Gene3D" id="3.20.20.70">
    <property type="entry name" value="Aldolase class I"/>
    <property type="match status" value="1"/>
</dbReference>
<dbReference type="GO" id="GO:0046166">
    <property type="term" value="P:glyceraldehyde-3-phosphate biosynthetic process"/>
    <property type="evidence" value="ECO:0007669"/>
    <property type="project" value="TreeGrafter"/>
</dbReference>
<reference evidence="9" key="1">
    <citation type="journal article" date="2020" name="mSystems">
        <title>Genome- and Community-Level Interaction Insights into Carbon Utilization and Element Cycling Functions of Hydrothermarchaeota in Hydrothermal Sediment.</title>
        <authorList>
            <person name="Zhou Z."/>
            <person name="Liu Y."/>
            <person name="Xu W."/>
            <person name="Pan J."/>
            <person name="Luo Z.H."/>
            <person name="Li M."/>
        </authorList>
    </citation>
    <scope>NUCLEOTIDE SEQUENCE [LARGE SCALE GENOMIC DNA]</scope>
    <source>
        <strain evidence="9">HyVt-115</strain>
    </source>
</reference>
<feature type="binding site" evidence="7">
    <location>
        <position position="173"/>
    </location>
    <ligand>
        <name>substrate</name>
    </ligand>
</feature>
<keyword evidence="4 7" id="KW-0963">Cytoplasm</keyword>
<dbReference type="InterPro" id="IPR000652">
    <property type="entry name" value="Triosephosphate_isomerase"/>
</dbReference>
<organism evidence="9">
    <name type="scientific">Thermosulfidibacter takaii</name>
    <dbReference type="NCBI Taxonomy" id="412593"/>
    <lineage>
        <taxon>Bacteria</taxon>
        <taxon>Pseudomonadati</taxon>
        <taxon>Thermosulfidibacterota</taxon>
        <taxon>Thermosulfidibacteria</taxon>
        <taxon>Thermosulfidibacterales</taxon>
        <taxon>Thermosulfidibacteraceae</taxon>
    </lineage>
</organism>
<dbReference type="CDD" id="cd00311">
    <property type="entry name" value="TIM"/>
    <property type="match status" value="1"/>
</dbReference>
<comment type="caution">
    <text evidence="9">The sequence shown here is derived from an EMBL/GenBank/DDBJ whole genome shotgun (WGS) entry which is preliminary data.</text>
</comment>
<evidence type="ECO:0000256" key="1">
    <source>
        <dbReference type="ARBA" id="ARBA00004680"/>
    </source>
</evidence>
<comment type="catalytic activity">
    <reaction evidence="7 8">
        <text>D-glyceraldehyde 3-phosphate = dihydroxyacetone phosphate</text>
        <dbReference type="Rhea" id="RHEA:18585"/>
        <dbReference type="ChEBI" id="CHEBI:57642"/>
        <dbReference type="ChEBI" id="CHEBI:59776"/>
        <dbReference type="EC" id="5.3.1.1"/>
    </reaction>
</comment>
<dbReference type="PROSITE" id="PS51440">
    <property type="entry name" value="TIM_2"/>
    <property type="match status" value="1"/>
</dbReference>
<dbReference type="SUPFAM" id="SSF51351">
    <property type="entry name" value="Triosephosphate isomerase (TIM)"/>
    <property type="match status" value="1"/>
</dbReference>
<dbReference type="UniPathway" id="UPA00138"/>
<feature type="binding site" evidence="7">
    <location>
        <begin position="9"/>
        <end position="11"/>
    </location>
    <ligand>
        <name>substrate</name>
    </ligand>
</feature>
<proteinExistence type="inferred from homology"/>
<sequence length="252" mass="26696">MRKPFIAGNWKMHKTVPQALELVEGLRGLVEGEGGVEIVVAPPFTALYPVAQTLRGSVIKLAAQDCFWEEEGAYTGEISPGMLADVGCAYCIVGHSERRHIFGETSEDVAKKARALLNHGVSPIVCVGETLEDRERGEALKVVGNQLEGSLAGISAEDMARVVIAYEPVWAIGTGKTATPQQAQEMHSFIRQWVGEKFGGDVASALTILYGGSVKPENIQGLMAMEDIDGALVGGASLKASSFAKIVKGGKG</sequence>
<dbReference type="InterPro" id="IPR022896">
    <property type="entry name" value="TrioseP_Isoase_bac/euk"/>
</dbReference>
<dbReference type="InterPro" id="IPR035990">
    <property type="entry name" value="TIM_sf"/>
</dbReference>
<evidence type="ECO:0000256" key="7">
    <source>
        <dbReference type="HAMAP-Rule" id="MF_00147"/>
    </source>
</evidence>
<dbReference type="GO" id="GO:0005829">
    <property type="term" value="C:cytosol"/>
    <property type="evidence" value="ECO:0007669"/>
    <property type="project" value="TreeGrafter"/>
</dbReference>
<dbReference type="PROSITE" id="PS00171">
    <property type="entry name" value="TIM_1"/>
    <property type="match status" value="1"/>
</dbReference>
<name>A0A7C0Y563_9BACT</name>
<dbReference type="EC" id="5.3.1.1" evidence="7 8"/>
<dbReference type="PANTHER" id="PTHR21139">
    <property type="entry name" value="TRIOSEPHOSPHATE ISOMERASE"/>
    <property type="match status" value="1"/>
</dbReference>
<feature type="binding site" evidence="7">
    <location>
        <position position="213"/>
    </location>
    <ligand>
        <name>substrate</name>
    </ligand>
</feature>
<keyword evidence="3 7" id="KW-0312">Gluconeogenesis</keyword>
<dbReference type="GO" id="GO:0006096">
    <property type="term" value="P:glycolytic process"/>
    <property type="evidence" value="ECO:0007669"/>
    <property type="project" value="UniProtKB-UniRule"/>
</dbReference>
<gene>
    <name evidence="7" type="primary">tpiA</name>
    <name evidence="9" type="ORF">ENF32_00490</name>
</gene>
<dbReference type="InterPro" id="IPR013785">
    <property type="entry name" value="Aldolase_TIM"/>
</dbReference>
<protein>
    <recommendedName>
        <fullName evidence="7 8">Triosephosphate isomerase</fullName>
        <shortName evidence="7">TIM</shortName>
        <shortName evidence="7">TPI</shortName>
        <ecNumber evidence="7 8">5.3.1.1</ecNumber>
    </recommendedName>
    <alternativeName>
        <fullName evidence="7">Triose-phosphate isomerase</fullName>
    </alternativeName>
</protein>
<comment type="function">
    <text evidence="7">Involved in the gluconeogenesis. Catalyzes stereospecifically the conversion of dihydroxyacetone phosphate (DHAP) to D-glyceraldehyde-3-phosphate (G3P).</text>
</comment>
<evidence type="ECO:0000256" key="3">
    <source>
        <dbReference type="ARBA" id="ARBA00022432"/>
    </source>
</evidence>
<dbReference type="Pfam" id="PF00121">
    <property type="entry name" value="TIM"/>
    <property type="match status" value="1"/>
</dbReference>
<accession>A0A7C0Y563</accession>
<dbReference type="EMBL" id="DQWS01000020">
    <property type="protein sequence ID" value="HDD52535.1"/>
    <property type="molecule type" value="Genomic_DNA"/>
</dbReference>
<comment type="pathway">
    <text evidence="1 7 8">Carbohydrate degradation; glycolysis; D-glyceraldehyde 3-phosphate from glycerone phosphate: step 1/1.</text>
</comment>
<feature type="active site" description="Electrophile" evidence="7">
    <location>
        <position position="95"/>
    </location>
</feature>